<keyword evidence="3" id="KW-0808">Transferase</keyword>
<evidence type="ECO:0000259" key="9">
    <source>
        <dbReference type="PROSITE" id="PS52029"/>
    </source>
</evidence>
<keyword evidence="8" id="KW-0732">Signal</keyword>
<evidence type="ECO:0000256" key="4">
    <source>
        <dbReference type="ARBA" id="ARBA00022960"/>
    </source>
</evidence>
<evidence type="ECO:0000256" key="3">
    <source>
        <dbReference type="ARBA" id="ARBA00022679"/>
    </source>
</evidence>
<protein>
    <recommendedName>
        <fullName evidence="9">L,D-TPase catalytic domain-containing protein</fullName>
    </recommendedName>
</protein>
<feature type="domain" description="L,D-TPase catalytic" evidence="9">
    <location>
        <begin position="91"/>
        <end position="213"/>
    </location>
</feature>
<feature type="chain" id="PRO_5004276523" description="L,D-TPase catalytic domain-containing protein" evidence="8">
    <location>
        <begin position="25"/>
        <end position="215"/>
    </location>
</feature>
<name>Q6MHB1_BDEBA</name>
<keyword evidence="11" id="KW-1185">Reference proteome</keyword>
<dbReference type="GO" id="GO:0071972">
    <property type="term" value="F:peptidoglycan L,D-transpeptidase activity"/>
    <property type="evidence" value="ECO:0007669"/>
    <property type="project" value="TreeGrafter"/>
</dbReference>
<organism evidence="10 11">
    <name type="scientific">Bdellovibrio bacteriovorus (strain ATCC 15356 / DSM 50701 / NCIMB 9529 / HD100)</name>
    <dbReference type="NCBI Taxonomy" id="264462"/>
    <lineage>
        <taxon>Bacteria</taxon>
        <taxon>Pseudomonadati</taxon>
        <taxon>Bdellovibrionota</taxon>
        <taxon>Bdellovibrionia</taxon>
        <taxon>Bdellovibrionales</taxon>
        <taxon>Pseudobdellovibrionaceae</taxon>
        <taxon>Bdellovibrio</taxon>
    </lineage>
</organism>
<dbReference type="eggNOG" id="COG1376">
    <property type="taxonomic scope" value="Bacteria"/>
</dbReference>
<keyword evidence="6 7" id="KW-0961">Cell wall biogenesis/degradation</keyword>
<feature type="active site" description="Proton donor/acceptor" evidence="7">
    <location>
        <position position="169"/>
    </location>
</feature>
<feature type="active site" description="Nucleophile" evidence="7">
    <location>
        <position position="187"/>
    </location>
</feature>
<dbReference type="KEGG" id="bba:Bd3639"/>
<evidence type="ECO:0000256" key="2">
    <source>
        <dbReference type="ARBA" id="ARBA00005992"/>
    </source>
</evidence>
<dbReference type="GeneID" id="93014432"/>
<dbReference type="Gene3D" id="2.40.440.10">
    <property type="entry name" value="L,D-transpeptidase catalytic domain-like"/>
    <property type="match status" value="1"/>
</dbReference>
<dbReference type="GO" id="GO:0016740">
    <property type="term" value="F:transferase activity"/>
    <property type="evidence" value="ECO:0007669"/>
    <property type="project" value="UniProtKB-KW"/>
</dbReference>
<dbReference type="GO" id="GO:0071555">
    <property type="term" value="P:cell wall organization"/>
    <property type="evidence" value="ECO:0007669"/>
    <property type="project" value="UniProtKB-UniRule"/>
</dbReference>
<dbReference type="PANTHER" id="PTHR30582:SF2">
    <property type="entry name" value="L,D-TRANSPEPTIDASE YCIB-RELATED"/>
    <property type="match status" value="1"/>
</dbReference>
<dbReference type="AlphaFoldDB" id="Q6MHB1"/>
<dbReference type="UniPathway" id="UPA00219"/>
<dbReference type="Proteomes" id="UP000008080">
    <property type="component" value="Chromosome"/>
</dbReference>
<evidence type="ECO:0000313" key="10">
    <source>
        <dbReference type="EMBL" id="CAE81016.1"/>
    </source>
</evidence>
<feature type="signal peptide" evidence="8">
    <location>
        <begin position="1"/>
        <end position="24"/>
    </location>
</feature>
<dbReference type="PROSITE" id="PS52029">
    <property type="entry name" value="LD_TPASE"/>
    <property type="match status" value="1"/>
</dbReference>
<dbReference type="GO" id="GO:0005576">
    <property type="term" value="C:extracellular region"/>
    <property type="evidence" value="ECO:0007669"/>
    <property type="project" value="TreeGrafter"/>
</dbReference>
<evidence type="ECO:0000256" key="1">
    <source>
        <dbReference type="ARBA" id="ARBA00004752"/>
    </source>
</evidence>
<dbReference type="RefSeq" id="WP_011165959.1">
    <property type="nucleotide sequence ID" value="NC_005363.1"/>
</dbReference>
<evidence type="ECO:0000313" key="11">
    <source>
        <dbReference type="Proteomes" id="UP000008080"/>
    </source>
</evidence>
<keyword evidence="4 7" id="KW-0133">Cell shape</keyword>
<proteinExistence type="inferred from homology"/>
<dbReference type="CDD" id="cd16913">
    <property type="entry name" value="YkuD_like"/>
    <property type="match status" value="1"/>
</dbReference>
<dbReference type="GO" id="GO:0018104">
    <property type="term" value="P:peptidoglycan-protein cross-linking"/>
    <property type="evidence" value="ECO:0007669"/>
    <property type="project" value="TreeGrafter"/>
</dbReference>
<dbReference type="GO" id="GO:0008360">
    <property type="term" value="P:regulation of cell shape"/>
    <property type="evidence" value="ECO:0007669"/>
    <property type="project" value="UniProtKB-UniRule"/>
</dbReference>
<keyword evidence="5 7" id="KW-0573">Peptidoglycan synthesis</keyword>
<dbReference type="InterPro" id="IPR050979">
    <property type="entry name" value="LD-transpeptidase"/>
</dbReference>
<dbReference type="EMBL" id="BX842656">
    <property type="protein sequence ID" value="CAE81016.1"/>
    <property type="molecule type" value="Genomic_DNA"/>
</dbReference>
<dbReference type="PANTHER" id="PTHR30582">
    <property type="entry name" value="L,D-TRANSPEPTIDASE"/>
    <property type="match status" value="1"/>
</dbReference>
<comment type="similarity">
    <text evidence="2">Belongs to the YkuD family.</text>
</comment>
<dbReference type="Pfam" id="PF03734">
    <property type="entry name" value="YkuD"/>
    <property type="match status" value="1"/>
</dbReference>
<comment type="pathway">
    <text evidence="1 7">Cell wall biogenesis; peptidoglycan biosynthesis.</text>
</comment>
<dbReference type="InterPro" id="IPR038063">
    <property type="entry name" value="Transpep_catalytic_dom"/>
</dbReference>
<evidence type="ECO:0000256" key="7">
    <source>
        <dbReference type="PROSITE-ProRule" id="PRU01373"/>
    </source>
</evidence>
<evidence type="ECO:0000256" key="6">
    <source>
        <dbReference type="ARBA" id="ARBA00023316"/>
    </source>
</evidence>
<dbReference type="HOGENOM" id="CLU_1248621_0_0_7"/>
<sequence>MRTLQQITGAIVALLFLTVNTAQAEPTETMQKRSPHVIEEINPFDPNIEQVLEQFDKIYEEETGQPAHLPETYLDELVNIFGGCYRNSCAVWAQVVKSSQRMYLYVNGSLRGSWLVSTGMAGYGTPNFDKHPNGRIYDRYSSKKFPGGDYNGLGNMPYAVFISGGFALHGTPQGNWSKLGTRASHGCIRMHPDNGYVFNRLVRSYGKSNVWITVQ</sequence>
<accession>Q6MHB1</accession>
<evidence type="ECO:0000256" key="5">
    <source>
        <dbReference type="ARBA" id="ARBA00022984"/>
    </source>
</evidence>
<evidence type="ECO:0000256" key="8">
    <source>
        <dbReference type="SAM" id="SignalP"/>
    </source>
</evidence>
<gene>
    <name evidence="10" type="ordered locus">Bd3639</name>
</gene>
<dbReference type="STRING" id="264462.Bd3639"/>
<dbReference type="SUPFAM" id="SSF141523">
    <property type="entry name" value="L,D-transpeptidase catalytic domain-like"/>
    <property type="match status" value="1"/>
</dbReference>
<dbReference type="InterPro" id="IPR005490">
    <property type="entry name" value="LD_TPept_cat_dom"/>
</dbReference>
<reference evidence="10 11" key="1">
    <citation type="journal article" date="2004" name="Science">
        <title>A predator unmasked: life cycle of Bdellovibrio bacteriovorus from a genomic perspective.</title>
        <authorList>
            <person name="Rendulic S."/>
            <person name="Jagtap P."/>
            <person name="Rosinus A."/>
            <person name="Eppinger M."/>
            <person name="Baar C."/>
            <person name="Lanz C."/>
            <person name="Keller H."/>
            <person name="Lambert C."/>
            <person name="Evans K.J."/>
            <person name="Goesmann A."/>
            <person name="Meyer F."/>
            <person name="Sockett R.E."/>
            <person name="Schuster S.C."/>
        </authorList>
    </citation>
    <scope>NUCLEOTIDE SEQUENCE [LARGE SCALE GENOMIC DNA]</scope>
    <source>
        <strain evidence="11">ATCC 15356 / DSM 50701 / NCIMB 9529 / HD100</strain>
    </source>
</reference>